<accession>A0ABS4VG17</accession>
<sequence length="172" mass="18742">MKKTEMNHDDALHQISHVAGERALGRQVGSDRLIQAGLDALMAGVESPSLAMLAGLLRSEEPEAPDLFNQVLEELGLQPPADPRAAKWATAYWIARQIVNGSLDPAAGSHLIWADVAYDLGYPDDLQPLVACASNLEDWDESWGISIETLKEEAFEAAEQLLSKQAPGERKE</sequence>
<name>A0ABS4VG17_9ACTN</name>
<organism evidence="1 2">
    <name type="scientific">Streptomyces clavifer</name>
    <dbReference type="NCBI Taxonomy" id="68188"/>
    <lineage>
        <taxon>Bacteria</taxon>
        <taxon>Bacillati</taxon>
        <taxon>Actinomycetota</taxon>
        <taxon>Actinomycetes</taxon>
        <taxon>Kitasatosporales</taxon>
        <taxon>Streptomycetaceae</taxon>
        <taxon>Streptomyces</taxon>
    </lineage>
</organism>
<dbReference type="Proteomes" id="UP001519311">
    <property type="component" value="Unassembled WGS sequence"/>
</dbReference>
<protein>
    <submittedName>
        <fullName evidence="1">Uncharacterized protein</fullName>
    </submittedName>
</protein>
<evidence type="ECO:0000313" key="2">
    <source>
        <dbReference type="Proteomes" id="UP001519311"/>
    </source>
</evidence>
<proteinExistence type="predicted"/>
<keyword evidence="2" id="KW-1185">Reference proteome</keyword>
<dbReference type="EMBL" id="JAGINS010000001">
    <property type="protein sequence ID" value="MBP2362863.1"/>
    <property type="molecule type" value="Genomic_DNA"/>
</dbReference>
<comment type="caution">
    <text evidence="1">The sequence shown here is derived from an EMBL/GenBank/DDBJ whole genome shotgun (WGS) entry which is preliminary data.</text>
</comment>
<gene>
    <name evidence="1" type="ORF">JOF59_005263</name>
</gene>
<reference evidence="1 2" key="1">
    <citation type="submission" date="2021-03" db="EMBL/GenBank/DDBJ databases">
        <title>Sequencing the genomes of 1000 actinobacteria strains.</title>
        <authorList>
            <person name="Klenk H.-P."/>
        </authorList>
    </citation>
    <scope>NUCLEOTIDE SEQUENCE [LARGE SCALE GENOMIC DNA]</scope>
    <source>
        <strain evidence="1 2">DSM 40843</strain>
    </source>
</reference>
<evidence type="ECO:0000313" key="1">
    <source>
        <dbReference type="EMBL" id="MBP2362863.1"/>
    </source>
</evidence>
<dbReference type="RefSeq" id="WP_245376864.1">
    <property type="nucleotide sequence ID" value="NZ_BMWJ01000005.1"/>
</dbReference>